<proteinExistence type="predicted"/>
<gene>
    <name evidence="2" type="ORF">FO442_06655</name>
</gene>
<feature type="transmembrane region" description="Helical" evidence="1">
    <location>
        <begin position="69"/>
        <end position="91"/>
    </location>
</feature>
<evidence type="ECO:0000313" key="3">
    <source>
        <dbReference type="Proteomes" id="UP000316008"/>
    </source>
</evidence>
<feature type="transmembrane region" description="Helical" evidence="1">
    <location>
        <begin position="35"/>
        <end position="63"/>
    </location>
</feature>
<protein>
    <recommendedName>
        <fullName evidence="4">Rod shape-determining protein MreD</fullName>
    </recommendedName>
</protein>
<keyword evidence="1" id="KW-1133">Transmembrane helix</keyword>
<evidence type="ECO:0008006" key="4">
    <source>
        <dbReference type="Google" id="ProtNLM"/>
    </source>
</evidence>
<feature type="transmembrane region" description="Helical" evidence="1">
    <location>
        <begin position="112"/>
        <end position="130"/>
    </location>
</feature>
<name>A0A556N085_9FLAO</name>
<keyword evidence="3" id="KW-1185">Reference proteome</keyword>
<reference evidence="2 3" key="1">
    <citation type="submission" date="2019-07" db="EMBL/GenBank/DDBJ databases">
        <authorList>
            <person name="Huq M.A."/>
        </authorList>
    </citation>
    <scope>NUCLEOTIDE SEQUENCE [LARGE SCALE GENOMIC DNA]</scope>
    <source>
        <strain evidence="2 3">MAH-3</strain>
    </source>
</reference>
<sequence length="172" mass="19791">MNIFVLNSIRFILFVLFQALILNNLEPGLGLYAMIYPLFIFMLPFQMGTVPLMLVSFAFGLVIDSFSNTFGLHASSAVVMAFFRPIIFKWLSPRDGYESVESVNVYSMGGRWFLYSYGTLLLIHHTWFFAIESFKLNEFLWILIKIGLSVPSSFLLSLLVQFIFISNKKVVR</sequence>
<feature type="transmembrane region" description="Helical" evidence="1">
    <location>
        <begin position="142"/>
        <end position="165"/>
    </location>
</feature>
<organism evidence="2 3">
    <name type="scientific">Fluviicola chungangensis</name>
    <dbReference type="NCBI Taxonomy" id="2597671"/>
    <lineage>
        <taxon>Bacteria</taxon>
        <taxon>Pseudomonadati</taxon>
        <taxon>Bacteroidota</taxon>
        <taxon>Flavobacteriia</taxon>
        <taxon>Flavobacteriales</taxon>
        <taxon>Crocinitomicaceae</taxon>
        <taxon>Fluviicola</taxon>
    </lineage>
</organism>
<evidence type="ECO:0000256" key="1">
    <source>
        <dbReference type="SAM" id="Phobius"/>
    </source>
</evidence>
<comment type="caution">
    <text evidence="2">The sequence shown here is derived from an EMBL/GenBank/DDBJ whole genome shotgun (WGS) entry which is preliminary data.</text>
</comment>
<dbReference type="RefSeq" id="WP_186279945.1">
    <property type="nucleotide sequence ID" value="NZ_VLPL01000003.1"/>
</dbReference>
<dbReference type="EMBL" id="VLPL01000003">
    <property type="protein sequence ID" value="TSJ45429.1"/>
    <property type="molecule type" value="Genomic_DNA"/>
</dbReference>
<keyword evidence="1" id="KW-0812">Transmembrane</keyword>
<dbReference type="AlphaFoldDB" id="A0A556N085"/>
<dbReference type="Proteomes" id="UP000316008">
    <property type="component" value="Unassembled WGS sequence"/>
</dbReference>
<evidence type="ECO:0000313" key="2">
    <source>
        <dbReference type="EMBL" id="TSJ45429.1"/>
    </source>
</evidence>
<accession>A0A556N085</accession>
<keyword evidence="1" id="KW-0472">Membrane</keyword>